<dbReference type="GO" id="GO:0044550">
    <property type="term" value="P:secondary metabolite biosynthetic process"/>
    <property type="evidence" value="ECO:0007669"/>
    <property type="project" value="UniProtKB-ARBA"/>
</dbReference>
<evidence type="ECO:0000313" key="5">
    <source>
        <dbReference type="EMBL" id="KAA8642771.1"/>
    </source>
</evidence>
<gene>
    <name evidence="5" type="ORF">ATNIH1004_009523</name>
    <name evidence="6" type="ORF">EYZ11_002931</name>
</gene>
<dbReference type="AlphaFoldDB" id="A0A4S3JPK3"/>
<dbReference type="EMBL" id="QUQM01000005">
    <property type="protein sequence ID" value="KAA8642771.1"/>
    <property type="molecule type" value="Genomic_DNA"/>
</dbReference>
<evidence type="ECO:0000259" key="4">
    <source>
        <dbReference type="Pfam" id="PF00891"/>
    </source>
</evidence>
<evidence type="ECO:0000256" key="2">
    <source>
        <dbReference type="ARBA" id="ARBA00022679"/>
    </source>
</evidence>
<dbReference type="Gene3D" id="3.40.50.150">
    <property type="entry name" value="Vaccinia Virus protein VP39"/>
    <property type="match status" value="1"/>
</dbReference>
<evidence type="ECO:0000313" key="7">
    <source>
        <dbReference type="Proteomes" id="UP000308092"/>
    </source>
</evidence>
<dbReference type="Gene3D" id="1.10.10.10">
    <property type="entry name" value="Winged helix-like DNA-binding domain superfamily/Winged helix DNA-binding domain"/>
    <property type="match status" value="1"/>
</dbReference>
<proteinExistence type="predicted"/>
<organism evidence="6 7">
    <name type="scientific">Aspergillus tanneri</name>
    <dbReference type="NCBI Taxonomy" id="1220188"/>
    <lineage>
        <taxon>Eukaryota</taxon>
        <taxon>Fungi</taxon>
        <taxon>Dikarya</taxon>
        <taxon>Ascomycota</taxon>
        <taxon>Pezizomycotina</taxon>
        <taxon>Eurotiomycetes</taxon>
        <taxon>Eurotiomycetidae</taxon>
        <taxon>Eurotiales</taxon>
        <taxon>Aspergillaceae</taxon>
        <taxon>Aspergillus</taxon>
        <taxon>Aspergillus subgen. Circumdati</taxon>
    </lineage>
</organism>
<dbReference type="InterPro" id="IPR036388">
    <property type="entry name" value="WH-like_DNA-bd_sf"/>
</dbReference>
<name>A0A4S3JPK3_9EURO</name>
<dbReference type="Proteomes" id="UP000324241">
    <property type="component" value="Unassembled WGS sequence"/>
</dbReference>
<evidence type="ECO:0000313" key="6">
    <source>
        <dbReference type="EMBL" id="THC97576.1"/>
    </source>
</evidence>
<dbReference type="PANTHER" id="PTHR43712:SF19">
    <property type="entry name" value="DUAL O-METHYLTRANSFERASE_FAD-DEPENDENT MONOOXYGENASE ELCB"/>
    <property type="match status" value="1"/>
</dbReference>
<dbReference type="EMBL" id="SOSA01000070">
    <property type="protein sequence ID" value="THC97576.1"/>
    <property type="molecule type" value="Genomic_DNA"/>
</dbReference>
<reference evidence="6 7" key="1">
    <citation type="submission" date="2019-03" db="EMBL/GenBank/DDBJ databases">
        <title>The genome sequence of a newly discovered highly antifungal drug resistant Aspergillus species, Aspergillus tanneri NIH 1004.</title>
        <authorList>
            <person name="Mounaud S."/>
            <person name="Singh I."/>
            <person name="Joardar V."/>
            <person name="Pakala S."/>
            <person name="Pakala S."/>
            <person name="Venepally P."/>
            <person name="Hoover J."/>
            <person name="Nierman W."/>
            <person name="Chung J."/>
            <person name="Losada L."/>
        </authorList>
    </citation>
    <scope>NUCLEOTIDE SEQUENCE [LARGE SCALE GENOMIC DNA]</scope>
    <source>
        <strain evidence="6 7">NIH1004</strain>
    </source>
</reference>
<dbReference type="Pfam" id="PF00891">
    <property type="entry name" value="Methyltransf_2"/>
    <property type="match status" value="1"/>
</dbReference>
<dbReference type="STRING" id="1220188.A0A4S3JPK3"/>
<dbReference type="PANTHER" id="PTHR43712">
    <property type="entry name" value="PUTATIVE (AFU_ORTHOLOGUE AFUA_4G14580)-RELATED"/>
    <property type="match status" value="1"/>
</dbReference>
<dbReference type="PROSITE" id="PS51683">
    <property type="entry name" value="SAM_OMT_II"/>
    <property type="match status" value="1"/>
</dbReference>
<dbReference type="InterPro" id="IPR016461">
    <property type="entry name" value="COMT-like"/>
</dbReference>
<dbReference type="Proteomes" id="UP000308092">
    <property type="component" value="Unassembled WGS sequence"/>
</dbReference>
<dbReference type="RefSeq" id="XP_033422133.1">
    <property type="nucleotide sequence ID" value="XM_033574115.1"/>
</dbReference>
<keyword evidence="3" id="KW-0949">S-adenosyl-L-methionine</keyword>
<keyword evidence="7" id="KW-1185">Reference proteome</keyword>
<comment type="caution">
    <text evidence="6">The sequence shown here is derived from an EMBL/GenBank/DDBJ whole genome shotgun (WGS) entry which is preliminary data.</text>
</comment>
<dbReference type="SUPFAM" id="SSF46785">
    <property type="entry name" value="Winged helix' DNA-binding domain"/>
    <property type="match status" value="1"/>
</dbReference>
<dbReference type="InterPro" id="IPR029063">
    <property type="entry name" value="SAM-dependent_MTases_sf"/>
</dbReference>
<evidence type="ECO:0000256" key="3">
    <source>
        <dbReference type="ARBA" id="ARBA00022691"/>
    </source>
</evidence>
<dbReference type="VEuPathDB" id="FungiDB:EYZ11_002931"/>
<dbReference type="GO" id="GO:0008171">
    <property type="term" value="F:O-methyltransferase activity"/>
    <property type="evidence" value="ECO:0007669"/>
    <property type="project" value="InterPro"/>
</dbReference>
<dbReference type="OrthoDB" id="1606438at2759"/>
<dbReference type="SUPFAM" id="SSF53335">
    <property type="entry name" value="S-adenosyl-L-methionine-dependent methyltransferases"/>
    <property type="match status" value="1"/>
</dbReference>
<evidence type="ECO:0000256" key="1">
    <source>
        <dbReference type="ARBA" id="ARBA00022603"/>
    </source>
</evidence>
<dbReference type="InterPro" id="IPR036390">
    <property type="entry name" value="WH_DNA-bd_sf"/>
</dbReference>
<dbReference type="GO" id="GO:0032259">
    <property type="term" value="P:methylation"/>
    <property type="evidence" value="ECO:0007669"/>
    <property type="project" value="UniProtKB-KW"/>
</dbReference>
<reference evidence="5 8" key="2">
    <citation type="submission" date="2019-08" db="EMBL/GenBank/DDBJ databases">
        <title>The genome sequence of a newly discovered highly antifungal drug resistant Aspergillus species, Aspergillus tanneri NIH 1004.</title>
        <authorList>
            <person name="Mounaud S."/>
            <person name="Singh I."/>
            <person name="Joardar V."/>
            <person name="Pakala S."/>
            <person name="Pakala S."/>
            <person name="Venepally P."/>
            <person name="Chung J.K."/>
            <person name="Losada L."/>
            <person name="Nierman W.C."/>
        </authorList>
    </citation>
    <scope>NUCLEOTIDE SEQUENCE [LARGE SCALE GENOMIC DNA]</scope>
    <source>
        <strain evidence="5 8">NIH1004</strain>
    </source>
</reference>
<protein>
    <recommendedName>
        <fullName evidence="4">O-methyltransferase C-terminal domain-containing protein</fullName>
    </recommendedName>
</protein>
<sequence length="409" mass="44300">MSTQPLSPQSLDELVQLSRDLQNAVEEIVLHPEQAHTNGVADVLSAQQRIAESASKIQRLTTSPGEFINRQAIQSQHLACLRWLCHFKVVSHVPLDHSVSYEHVAAAAQVPVAQLRSIARMAMTAGFLAETQAGQLSHNSLSAAFVQNPSLVEWALFVAEGTASTASKLVEATEKFGITKEKTQTAYNLAKSTDLPFFDYLNSDARLAGQFAAYMKNITNTEATSIKHVLSAFDWQGLGKATVVDIGGSSGHVSLALAEAFPSLSLTVQDLPAAIESAPVNSPVSFQQHDFFKPQPIREADVYFLRTIIHDWPLAEATQILGHIAAAMGPKSKLLIMDIVLPPPGSASISDESLARLRDVTMLGTFNACEREQSDWEALINAIGGLRIVDVRKPARSSLSMIEVVKSVD</sequence>
<dbReference type="InterPro" id="IPR001077">
    <property type="entry name" value="COMT_C"/>
</dbReference>
<feature type="domain" description="O-methyltransferase C-terminal" evidence="4">
    <location>
        <begin position="179"/>
        <end position="384"/>
    </location>
</feature>
<accession>A0A4S3JPK3</accession>
<evidence type="ECO:0000313" key="8">
    <source>
        <dbReference type="Proteomes" id="UP000324241"/>
    </source>
</evidence>
<keyword evidence="2" id="KW-0808">Transferase</keyword>
<keyword evidence="1" id="KW-0489">Methyltransferase</keyword>
<dbReference type="GeneID" id="54332225"/>